<feature type="transmembrane region" description="Helical" evidence="1">
    <location>
        <begin position="169"/>
        <end position="187"/>
    </location>
</feature>
<reference evidence="2" key="1">
    <citation type="submission" date="2013-03" db="EMBL/GenBank/DDBJ databases">
        <title>Genome Sequence of the Profundibacterium mesophilum strain KAUST100406-0324T from Red Sea, a novel genus in the family Rhodobacteraceae.</title>
        <authorList>
            <person name="Essack M."/>
            <person name="Alam I."/>
            <person name="Lafi F."/>
            <person name="Alawi W."/>
            <person name="Kamanu F."/>
            <person name="Al-Suwailem A."/>
            <person name="Lee O.O."/>
            <person name="Xu Y."/>
            <person name="Bajic V."/>
            <person name="Qian P.-Y."/>
            <person name="Archer J."/>
        </authorList>
    </citation>
    <scope>NUCLEOTIDE SEQUENCE</scope>
    <source>
        <strain evidence="2">KAUST100406-0324</strain>
    </source>
</reference>
<gene>
    <name evidence="2" type="ORF">PMES_02260</name>
</gene>
<keyword evidence="1" id="KW-1133">Transmembrane helix</keyword>
<dbReference type="AlphaFoldDB" id="A0A921NTR2"/>
<dbReference type="RefSeq" id="WP_159965779.1">
    <property type="nucleotide sequence ID" value="NZ_APKE01000026.1"/>
</dbReference>
<feature type="transmembrane region" description="Helical" evidence="1">
    <location>
        <begin position="93"/>
        <end position="125"/>
    </location>
</feature>
<proteinExistence type="predicted"/>
<feature type="transmembrane region" description="Helical" evidence="1">
    <location>
        <begin position="48"/>
        <end position="73"/>
    </location>
</feature>
<dbReference type="EMBL" id="APKE01000026">
    <property type="protein sequence ID" value="KAF0675370.1"/>
    <property type="molecule type" value="Genomic_DNA"/>
</dbReference>
<accession>A0A921NTR2</accession>
<evidence type="ECO:0000313" key="2">
    <source>
        <dbReference type="EMBL" id="KAF0675370.1"/>
    </source>
</evidence>
<sequence>MTNEDAMIACPQCDALYTARAPDLGEKAVCARCHTVLIAPRRNALLRVMALAVTVVILMAGATFFPFLSVNVAGLSNASSVFDAALAFMDGGAMMLLSVLVLGLIVLIPVLRAVLVLYVLLPLSLGRKPLRHARGAFRLSEELRPWSMAEIFVIGVAVALVKVSDLAQVGYGPAFWMFAALVLISVFQDGMMDRWTIWKTLDEADR</sequence>
<protein>
    <submittedName>
        <fullName evidence="2">Paraquat-inducible protein</fullName>
    </submittedName>
</protein>
<comment type="caution">
    <text evidence="2">The sequence shown here is derived from an EMBL/GenBank/DDBJ whole genome shotgun (WGS) entry which is preliminary data.</text>
</comment>
<dbReference type="Proteomes" id="UP000698242">
    <property type="component" value="Unassembled WGS sequence"/>
</dbReference>
<dbReference type="InterPro" id="IPR007498">
    <property type="entry name" value="PqiA-like"/>
</dbReference>
<evidence type="ECO:0000313" key="3">
    <source>
        <dbReference type="Proteomes" id="UP000698242"/>
    </source>
</evidence>
<keyword evidence="1" id="KW-0812">Transmembrane</keyword>
<organism evidence="2 3">
    <name type="scientific">Profundibacterium mesophilum KAUST100406-0324</name>
    <dbReference type="NCBI Taxonomy" id="1037889"/>
    <lineage>
        <taxon>Bacteria</taxon>
        <taxon>Pseudomonadati</taxon>
        <taxon>Pseudomonadota</taxon>
        <taxon>Alphaproteobacteria</taxon>
        <taxon>Rhodobacterales</taxon>
        <taxon>Roseobacteraceae</taxon>
        <taxon>Profundibacterium</taxon>
    </lineage>
</organism>
<keyword evidence="1" id="KW-0472">Membrane</keyword>
<name>A0A921NTR2_9RHOB</name>
<dbReference type="OrthoDB" id="5291921at2"/>
<feature type="transmembrane region" description="Helical" evidence="1">
    <location>
        <begin position="146"/>
        <end position="163"/>
    </location>
</feature>
<keyword evidence="3" id="KW-1185">Reference proteome</keyword>
<evidence type="ECO:0000256" key="1">
    <source>
        <dbReference type="SAM" id="Phobius"/>
    </source>
</evidence>
<dbReference type="Pfam" id="PF04403">
    <property type="entry name" value="PqiA"/>
    <property type="match status" value="1"/>
</dbReference>